<gene>
    <name evidence="2" type="ORF">DR999_PMT17295</name>
</gene>
<organism evidence="2 3">
    <name type="scientific">Platysternon megacephalum</name>
    <name type="common">big-headed turtle</name>
    <dbReference type="NCBI Taxonomy" id="55544"/>
    <lineage>
        <taxon>Eukaryota</taxon>
        <taxon>Metazoa</taxon>
        <taxon>Chordata</taxon>
        <taxon>Craniata</taxon>
        <taxon>Vertebrata</taxon>
        <taxon>Euteleostomi</taxon>
        <taxon>Archelosauria</taxon>
        <taxon>Testudinata</taxon>
        <taxon>Testudines</taxon>
        <taxon>Cryptodira</taxon>
        <taxon>Durocryptodira</taxon>
        <taxon>Testudinoidea</taxon>
        <taxon>Platysternidae</taxon>
        <taxon>Platysternon</taxon>
    </lineage>
</organism>
<keyword evidence="3" id="KW-1185">Reference proteome</keyword>
<dbReference type="Proteomes" id="UP000297703">
    <property type="component" value="Unassembled WGS sequence"/>
</dbReference>
<dbReference type="OrthoDB" id="9766133at2759"/>
<name>A0A4D9DSA7_9SAUR</name>
<feature type="compositionally biased region" description="Basic and acidic residues" evidence="1">
    <location>
        <begin position="199"/>
        <end position="214"/>
    </location>
</feature>
<proteinExistence type="predicted"/>
<evidence type="ECO:0000256" key="1">
    <source>
        <dbReference type="SAM" id="MobiDB-lite"/>
    </source>
</evidence>
<evidence type="ECO:0000313" key="2">
    <source>
        <dbReference type="EMBL" id="TFK00556.1"/>
    </source>
</evidence>
<dbReference type="AlphaFoldDB" id="A0A4D9DSA7"/>
<protein>
    <submittedName>
        <fullName evidence="2">Multidrug resistance-associated protein 5</fullName>
    </submittedName>
</protein>
<reference evidence="2 3" key="2">
    <citation type="submission" date="2019-04" db="EMBL/GenBank/DDBJ databases">
        <title>The genome sequence of big-headed turtle.</title>
        <authorList>
            <person name="Gong S."/>
        </authorList>
    </citation>
    <scope>NUCLEOTIDE SEQUENCE [LARGE SCALE GENOMIC DNA]</scope>
    <source>
        <strain evidence="2">DO16091913</strain>
        <tissue evidence="2">Muscle</tissue>
    </source>
</reference>
<feature type="region of interest" description="Disordered" evidence="1">
    <location>
        <begin position="76"/>
        <end position="250"/>
    </location>
</feature>
<dbReference type="EMBL" id="QXTE01000266">
    <property type="protein sequence ID" value="TFK00556.1"/>
    <property type="molecule type" value="Genomic_DNA"/>
</dbReference>
<accession>A0A4D9DSA7</accession>
<evidence type="ECO:0000313" key="3">
    <source>
        <dbReference type="Proteomes" id="UP000297703"/>
    </source>
</evidence>
<sequence>MEPACDVSRRGCLAPFAGPRALAAPESAGSPSPEPPNGCTGPLPAKAAYGQDPASCYIPLRRLQDLASMISAEYLNGAADGPGALPEPSDSRPGSPRPAEPAALGSPQQPAGGGREAQGAPSAARDSQALQGEGAAAGSPEAQAELSRRSLARATCCEEPGAELGRAGPGGGSADRRHNEPISALLCSPSPPAEVQGKASRDAGVGRRTERVELRPVPGPVGPTRGKAEQPFSTTDGSDKEDPAPSPSALRSAIEIPEPSAGIPFVSSLWYRLAALWESRALLVTGGMGWGGGANRMSGACKHAGPSVYFSSHNQVGG</sequence>
<dbReference type="STRING" id="55544.A0A4D9DSA7"/>
<feature type="region of interest" description="Disordered" evidence="1">
    <location>
        <begin position="22"/>
        <end position="46"/>
    </location>
</feature>
<comment type="caution">
    <text evidence="2">The sequence shown here is derived from an EMBL/GenBank/DDBJ whole genome shotgun (WGS) entry which is preliminary data.</text>
</comment>
<reference evidence="2 3" key="1">
    <citation type="submission" date="2019-04" db="EMBL/GenBank/DDBJ databases">
        <title>Draft genome of the big-headed turtle Platysternon megacephalum.</title>
        <authorList>
            <person name="Gong S."/>
        </authorList>
    </citation>
    <scope>NUCLEOTIDE SEQUENCE [LARGE SCALE GENOMIC DNA]</scope>
    <source>
        <strain evidence="2">DO16091913</strain>
        <tissue evidence="2">Muscle</tissue>
    </source>
</reference>